<sequence length="69" mass="7342">MRVAVTMVVSIALWLWATVVVAVKANTLLSALKVILFMVNLNAKNGSNEGGVGVIYEYTTADGALRFIG</sequence>
<evidence type="ECO:0000313" key="1">
    <source>
        <dbReference type="EMBL" id="GAA4103312.1"/>
    </source>
</evidence>
<keyword evidence="2" id="KW-1185">Reference proteome</keyword>
<gene>
    <name evidence="1" type="ORF">GCM10022414_31570</name>
</gene>
<dbReference type="Proteomes" id="UP001500392">
    <property type="component" value="Unassembled WGS sequence"/>
</dbReference>
<dbReference type="EMBL" id="BAABDM010000008">
    <property type="protein sequence ID" value="GAA4103312.1"/>
    <property type="molecule type" value="Genomic_DNA"/>
</dbReference>
<reference evidence="2" key="1">
    <citation type="journal article" date="2019" name="Int. J. Syst. Evol. Microbiol.">
        <title>The Global Catalogue of Microorganisms (GCM) 10K type strain sequencing project: providing services to taxonomists for standard genome sequencing and annotation.</title>
        <authorList>
            <consortium name="The Broad Institute Genomics Platform"/>
            <consortium name="The Broad Institute Genome Sequencing Center for Infectious Disease"/>
            <person name="Wu L."/>
            <person name="Ma J."/>
        </authorList>
    </citation>
    <scope>NUCLEOTIDE SEQUENCE [LARGE SCALE GENOMIC DNA]</scope>
    <source>
        <strain evidence="2">JCM 17304</strain>
    </source>
</reference>
<name>A0ABP7X2R5_9GAMM</name>
<protein>
    <submittedName>
        <fullName evidence="1">Uncharacterized protein</fullName>
    </submittedName>
</protein>
<proteinExistence type="predicted"/>
<accession>A0ABP7X2R5</accession>
<evidence type="ECO:0000313" key="2">
    <source>
        <dbReference type="Proteomes" id="UP001500392"/>
    </source>
</evidence>
<comment type="caution">
    <text evidence="1">The sequence shown here is derived from an EMBL/GenBank/DDBJ whole genome shotgun (WGS) entry which is preliminary data.</text>
</comment>
<organism evidence="1 2">
    <name type="scientific">Zhongshania borealis</name>
    <dbReference type="NCBI Taxonomy" id="889488"/>
    <lineage>
        <taxon>Bacteria</taxon>
        <taxon>Pseudomonadati</taxon>
        <taxon>Pseudomonadota</taxon>
        <taxon>Gammaproteobacteria</taxon>
        <taxon>Cellvibrionales</taxon>
        <taxon>Spongiibacteraceae</taxon>
        <taxon>Zhongshania</taxon>
    </lineage>
</organism>